<dbReference type="RefSeq" id="WP_191757416.1">
    <property type="nucleotide sequence ID" value="NZ_VJXY01000008.1"/>
</dbReference>
<keyword evidence="2" id="KW-1185">Reference proteome</keyword>
<sequence>MNNFLIALLVALLPSKLKILVLKIMGHEIGKNVYIGLSILNIKKITLKDNVKIQSFNYFKNLSHLTMMEKSAISGWGNWFTASKLNYQENEGFGCLTIGEGSSITGRHYFDVPGQIIIGKATLIGGYNSTFYTHTITADIDVTNINKPIVIGDRCYIGSHCMFLPGTAIGSFTFVGAGSVVTKNFMDKNYILLAGNPAMVKKVYPKESKFFLDYFKKYGFKLADFDYNDTKKAEIETIT</sequence>
<dbReference type="GO" id="GO:0043886">
    <property type="term" value="F:structural constituent of carboxysome shell"/>
    <property type="evidence" value="ECO:0007669"/>
    <property type="project" value="UniProtKB-ARBA"/>
</dbReference>
<proteinExistence type="predicted"/>
<accession>A0AA40VQP6</accession>
<comment type="caution">
    <text evidence="1">The sequence shown here is derived from an EMBL/GenBank/DDBJ whole genome shotgun (WGS) entry which is preliminary data.</text>
</comment>
<organism evidence="1 2">
    <name type="scientific">Komarekiella delphini-convector SJRDD-AB1</name>
    <dbReference type="NCBI Taxonomy" id="2593771"/>
    <lineage>
        <taxon>Bacteria</taxon>
        <taxon>Bacillati</taxon>
        <taxon>Cyanobacteriota</taxon>
        <taxon>Cyanophyceae</taxon>
        <taxon>Nostocales</taxon>
        <taxon>Nostocaceae</taxon>
        <taxon>Komarekiella</taxon>
        <taxon>Komarekiella delphini-convector</taxon>
    </lineage>
</organism>
<dbReference type="GO" id="GO:0031470">
    <property type="term" value="C:carboxysome"/>
    <property type="evidence" value="ECO:0007669"/>
    <property type="project" value="UniProtKB-ARBA"/>
</dbReference>
<dbReference type="EMBL" id="VJXY01000008">
    <property type="protein sequence ID" value="MBD6616185.1"/>
    <property type="molecule type" value="Genomic_DNA"/>
</dbReference>
<dbReference type="CDD" id="cd04647">
    <property type="entry name" value="LbH_MAT_like"/>
    <property type="match status" value="1"/>
</dbReference>
<reference evidence="1" key="1">
    <citation type="submission" date="2019-07" db="EMBL/GenBank/DDBJ databases">
        <title>Toxilogical consequences of a new and cryptic species of cyanobacteria (Komarekiella delphini-convector) recovered from the epidermis of a bottlenose dolphin and 1500 ft. in the air.</title>
        <authorList>
            <person name="Brown A.O."/>
            <person name="Dvorak P."/>
            <person name="Villanueva C.D."/>
            <person name="Foss A.J."/>
            <person name="Garvey A.D."/>
            <person name="Gibson Q.A."/>
            <person name="Johansen J.R."/>
            <person name="Casamatta D.A."/>
        </authorList>
    </citation>
    <scope>NUCLEOTIDE SEQUENCE</scope>
    <source>
        <strain evidence="1">SJRDD-AB1</strain>
    </source>
</reference>
<name>A0AA40VQP6_9NOST</name>
<dbReference type="Proteomes" id="UP001165986">
    <property type="component" value="Unassembled WGS sequence"/>
</dbReference>
<dbReference type="PANTHER" id="PTHR23416">
    <property type="entry name" value="SIALIC ACID SYNTHASE-RELATED"/>
    <property type="match status" value="1"/>
</dbReference>
<evidence type="ECO:0000313" key="2">
    <source>
        <dbReference type="Proteomes" id="UP001165986"/>
    </source>
</evidence>
<gene>
    <name evidence="1" type="ORF">FNW02_10155</name>
</gene>
<dbReference type="InterPro" id="IPR051159">
    <property type="entry name" value="Hexapeptide_acetyltransf"/>
</dbReference>
<dbReference type="InterPro" id="IPR011004">
    <property type="entry name" value="Trimer_LpxA-like_sf"/>
</dbReference>
<dbReference type="InterPro" id="IPR001451">
    <property type="entry name" value="Hexapep"/>
</dbReference>
<keyword evidence="1" id="KW-0808">Transferase</keyword>
<dbReference type="SUPFAM" id="SSF51161">
    <property type="entry name" value="Trimeric LpxA-like enzymes"/>
    <property type="match status" value="1"/>
</dbReference>
<dbReference type="AlphaFoldDB" id="A0AA40VQP6"/>
<protein>
    <submittedName>
        <fullName evidence="1">Acyltransferase</fullName>
    </submittedName>
</protein>
<evidence type="ECO:0000313" key="1">
    <source>
        <dbReference type="EMBL" id="MBD6616185.1"/>
    </source>
</evidence>
<dbReference type="Pfam" id="PF00132">
    <property type="entry name" value="Hexapep"/>
    <property type="match status" value="1"/>
</dbReference>
<dbReference type="GO" id="GO:0016746">
    <property type="term" value="F:acyltransferase activity"/>
    <property type="evidence" value="ECO:0007669"/>
    <property type="project" value="UniProtKB-KW"/>
</dbReference>
<dbReference type="Gene3D" id="2.160.10.10">
    <property type="entry name" value="Hexapeptide repeat proteins"/>
    <property type="match status" value="1"/>
</dbReference>
<keyword evidence="1" id="KW-0012">Acyltransferase</keyword>